<gene>
    <name evidence="2" type="ORF">BU204_30640</name>
</gene>
<reference evidence="2 3" key="1">
    <citation type="submission" date="2016-12" db="EMBL/GenBank/DDBJ databases">
        <title>The draft genome sequence of Actinophytocola sp. 11-183.</title>
        <authorList>
            <person name="Wang W."/>
            <person name="Yuan L."/>
        </authorList>
    </citation>
    <scope>NUCLEOTIDE SEQUENCE [LARGE SCALE GENOMIC DNA]</scope>
    <source>
        <strain evidence="2 3">11-183</strain>
    </source>
</reference>
<dbReference type="STRING" id="1912961.BU204_30640"/>
<dbReference type="AlphaFoldDB" id="A0A1Q8CAB8"/>
<organism evidence="2 3">
    <name type="scientific">Actinophytocola xanthii</name>
    <dbReference type="NCBI Taxonomy" id="1912961"/>
    <lineage>
        <taxon>Bacteria</taxon>
        <taxon>Bacillati</taxon>
        <taxon>Actinomycetota</taxon>
        <taxon>Actinomycetes</taxon>
        <taxon>Pseudonocardiales</taxon>
        <taxon>Pseudonocardiaceae</taxon>
    </lineage>
</organism>
<name>A0A1Q8CAB8_9PSEU</name>
<protein>
    <submittedName>
        <fullName evidence="2">Uncharacterized protein</fullName>
    </submittedName>
</protein>
<accession>A0A1Q8CAB8</accession>
<dbReference type="EMBL" id="MSIE01000069">
    <property type="protein sequence ID" value="OLF11283.1"/>
    <property type="molecule type" value="Genomic_DNA"/>
</dbReference>
<evidence type="ECO:0000256" key="1">
    <source>
        <dbReference type="SAM" id="MobiDB-lite"/>
    </source>
</evidence>
<feature type="region of interest" description="Disordered" evidence="1">
    <location>
        <begin position="1"/>
        <end position="25"/>
    </location>
</feature>
<sequence>MSGEKPMGDNNEVSPDFGLVRPVSLPADGRMPDAVSGASSRAEYDGYFRLVREQSDFLSWSRSCLDVQRRVLADLESTDLSAQDRYDILAGCVVVLLHTLERWHSRYERPGQAPEAAA</sequence>
<comment type="caution">
    <text evidence="2">The sequence shown here is derived from an EMBL/GenBank/DDBJ whole genome shotgun (WGS) entry which is preliminary data.</text>
</comment>
<dbReference type="Proteomes" id="UP000185596">
    <property type="component" value="Unassembled WGS sequence"/>
</dbReference>
<evidence type="ECO:0000313" key="3">
    <source>
        <dbReference type="Proteomes" id="UP000185596"/>
    </source>
</evidence>
<proteinExistence type="predicted"/>
<keyword evidence="3" id="KW-1185">Reference proteome</keyword>
<evidence type="ECO:0000313" key="2">
    <source>
        <dbReference type="EMBL" id="OLF11283.1"/>
    </source>
</evidence>